<evidence type="ECO:0000313" key="2">
    <source>
        <dbReference type="EMBL" id="CAG7815012.1"/>
    </source>
</evidence>
<dbReference type="InterPro" id="IPR028260">
    <property type="entry name" value="FAM177"/>
</dbReference>
<comment type="caution">
    <text evidence="2">The sequence shown here is derived from an EMBL/GenBank/DDBJ whole genome shotgun (WGS) entry which is preliminary data.</text>
</comment>
<sequence length="211" mass="24010">MKAKVGVLRLRNKFLFLCDTRYNYLVPSMSAIDNNEIGATTVEVDLNEIPLANAIKPRKKEPKRVLHFSDGTMEEYDSDTSEDEPATDGVEEPFRKAKERALEAEPPIDPKTLSWPAWMKHYTVAGGSKTLDVMDRMGENIAYFLGITTPKYQYEIDEFHRAREEQIAAKKREDMEGQSWVQKPNQASSSTTEVITEEQKLPVPSDDKIPV</sequence>
<dbReference type="EMBL" id="CAJVCH010333505">
    <property type="protein sequence ID" value="CAG7815012.1"/>
    <property type="molecule type" value="Genomic_DNA"/>
</dbReference>
<feature type="compositionally biased region" description="Polar residues" evidence="1">
    <location>
        <begin position="179"/>
        <end position="194"/>
    </location>
</feature>
<evidence type="ECO:0008006" key="4">
    <source>
        <dbReference type="Google" id="ProtNLM"/>
    </source>
</evidence>
<feature type="region of interest" description="Disordered" evidence="1">
    <location>
        <begin position="69"/>
        <end position="91"/>
    </location>
</feature>
<feature type="compositionally biased region" description="Basic and acidic residues" evidence="1">
    <location>
        <begin position="197"/>
        <end position="211"/>
    </location>
</feature>
<reference evidence="2" key="1">
    <citation type="submission" date="2021-06" db="EMBL/GenBank/DDBJ databases">
        <authorList>
            <person name="Hodson N. C."/>
            <person name="Mongue J. A."/>
            <person name="Jaron S. K."/>
        </authorList>
    </citation>
    <scope>NUCLEOTIDE SEQUENCE</scope>
</reference>
<dbReference type="Pfam" id="PF14774">
    <property type="entry name" value="FAM177"/>
    <property type="match status" value="1"/>
</dbReference>
<dbReference type="OrthoDB" id="45963at2759"/>
<organism evidence="2 3">
    <name type="scientific">Allacma fusca</name>
    <dbReference type="NCBI Taxonomy" id="39272"/>
    <lineage>
        <taxon>Eukaryota</taxon>
        <taxon>Metazoa</taxon>
        <taxon>Ecdysozoa</taxon>
        <taxon>Arthropoda</taxon>
        <taxon>Hexapoda</taxon>
        <taxon>Collembola</taxon>
        <taxon>Symphypleona</taxon>
        <taxon>Sminthuridae</taxon>
        <taxon>Allacma</taxon>
    </lineage>
</organism>
<gene>
    <name evidence="2" type="ORF">AFUS01_LOCUS25718</name>
</gene>
<name>A0A8J2KL74_9HEXA</name>
<dbReference type="AlphaFoldDB" id="A0A8J2KL74"/>
<protein>
    <recommendedName>
        <fullName evidence="4">Protein FAM177A1</fullName>
    </recommendedName>
</protein>
<feature type="compositionally biased region" description="Acidic residues" evidence="1">
    <location>
        <begin position="72"/>
        <end position="91"/>
    </location>
</feature>
<dbReference type="PANTHER" id="PTHR31206">
    <property type="entry name" value="LP10445P"/>
    <property type="match status" value="1"/>
</dbReference>
<proteinExistence type="predicted"/>
<dbReference type="Proteomes" id="UP000708208">
    <property type="component" value="Unassembled WGS sequence"/>
</dbReference>
<evidence type="ECO:0000256" key="1">
    <source>
        <dbReference type="SAM" id="MobiDB-lite"/>
    </source>
</evidence>
<feature type="region of interest" description="Disordered" evidence="1">
    <location>
        <begin position="171"/>
        <end position="211"/>
    </location>
</feature>
<evidence type="ECO:0000313" key="3">
    <source>
        <dbReference type="Proteomes" id="UP000708208"/>
    </source>
</evidence>
<dbReference type="PANTHER" id="PTHR31206:SF1">
    <property type="entry name" value="LP10445P"/>
    <property type="match status" value="1"/>
</dbReference>
<keyword evidence="3" id="KW-1185">Reference proteome</keyword>
<accession>A0A8J2KL74</accession>